<evidence type="ECO:0000313" key="4">
    <source>
        <dbReference type="EMBL" id="WKW11952.1"/>
    </source>
</evidence>
<dbReference type="EMBL" id="CP130612">
    <property type="protein sequence ID" value="WKW11952.1"/>
    <property type="molecule type" value="Genomic_DNA"/>
</dbReference>
<evidence type="ECO:0000313" key="5">
    <source>
        <dbReference type="EMBL" id="WKW14862.1"/>
    </source>
</evidence>
<accession>A0AA49Q4K6</accession>
<accession>A0AA49Q7A5</accession>
<feature type="chain" id="PRO_5041394427" evidence="2">
    <location>
        <begin position="20"/>
        <end position="348"/>
    </location>
</feature>
<evidence type="ECO:0000256" key="2">
    <source>
        <dbReference type="SAM" id="SignalP"/>
    </source>
</evidence>
<feature type="signal peptide" evidence="2">
    <location>
        <begin position="1"/>
        <end position="19"/>
    </location>
</feature>
<dbReference type="PANTHER" id="PTHR34094">
    <property type="match status" value="1"/>
</dbReference>
<dbReference type="EMBL" id="CP130613">
    <property type="protein sequence ID" value="WKW14862.1"/>
    <property type="molecule type" value="Genomic_DNA"/>
</dbReference>
<protein>
    <submittedName>
        <fullName evidence="4">DUF4097 family beta strand repeat-containing protein</fullName>
    </submittedName>
</protein>
<dbReference type="Pfam" id="PF13349">
    <property type="entry name" value="DUF4097"/>
    <property type="match status" value="1"/>
</dbReference>
<dbReference type="PANTHER" id="PTHR34094:SF1">
    <property type="entry name" value="PROTEIN FAM185A"/>
    <property type="match status" value="1"/>
</dbReference>
<gene>
    <name evidence="4" type="ORF">Strain138_001223</name>
    <name evidence="5" type="ORF">Strain318_001223</name>
</gene>
<keyword evidence="6" id="KW-1185">Reference proteome</keyword>
<proteinExistence type="predicted"/>
<evidence type="ECO:0000313" key="6">
    <source>
        <dbReference type="Proteomes" id="UP001229955"/>
    </source>
</evidence>
<sequence length="348" mass="36588">MPRLHAIVPLLLLATVASAQSPERHVLSGERVAIWNLAGRAEVVAGTGRDVVVELTRGGSDGARLTVEAANGRLVVKYPSRDIVYTGREDSHSYNTTLQVSDDGTFSGGWDDDRSGRRVRISSRGSGTEAHADLRISVPQGQRIAITLGVGAIEVGNVNGELELRTMASPIRARGSKGRLAARTGSGRVELEDVEGERVQASTGSGSVELRGVRSAELRASTGSGSIEGRDVRGDRLDLSTGSGSIRLESLTSRDVRASTGSGSVELRFTAAPRDLTARTGSGGVTLGLPREPNVELDIRTGSGGISTDFPVTMDQVRRNELRGRIGTGADGTIRVSTGSGGVRLRRD</sequence>
<dbReference type="InterPro" id="IPR025164">
    <property type="entry name" value="Toastrack_DUF4097"/>
</dbReference>
<feature type="region of interest" description="Disordered" evidence="1">
    <location>
        <begin position="220"/>
        <end position="239"/>
    </location>
</feature>
<dbReference type="KEGG" id="pspc:Strain318_001223"/>
<dbReference type="AlphaFoldDB" id="A0AA49Q4K6"/>
<name>A0AA49Q4K6_9BACT</name>
<dbReference type="RefSeq" id="WP_367887631.1">
    <property type="nucleotide sequence ID" value="NZ_CP130612.1"/>
</dbReference>
<feature type="compositionally biased region" description="Basic and acidic residues" evidence="1">
    <location>
        <begin position="228"/>
        <end position="238"/>
    </location>
</feature>
<keyword evidence="2" id="KW-0732">Signal</keyword>
<dbReference type="Proteomes" id="UP001229955">
    <property type="component" value="Chromosome"/>
</dbReference>
<reference evidence="4" key="1">
    <citation type="submission" date="2023-07" db="EMBL/GenBank/DDBJ databases">
        <authorList>
            <person name="Haufschild T."/>
            <person name="Kallscheuer N."/>
            <person name="Hammer J."/>
            <person name="Kohn T."/>
            <person name="Kabuu M."/>
            <person name="Jogler M."/>
            <person name="Wohfarth N."/>
            <person name="Heuer A."/>
            <person name="Rohde M."/>
            <person name="van Teeseling M.C.F."/>
            <person name="Jogler C."/>
        </authorList>
    </citation>
    <scope>NUCLEOTIDE SEQUENCE</scope>
    <source>
        <strain evidence="4">Strain 138</strain>
        <strain evidence="5">Strain 318</strain>
    </source>
</reference>
<evidence type="ECO:0000256" key="1">
    <source>
        <dbReference type="SAM" id="MobiDB-lite"/>
    </source>
</evidence>
<dbReference type="Gene3D" id="2.160.20.120">
    <property type="match status" value="1"/>
</dbReference>
<organism evidence="4">
    <name type="scientific">Pseudogemmatithrix spongiicola</name>
    <dbReference type="NCBI Taxonomy" id="3062599"/>
    <lineage>
        <taxon>Bacteria</taxon>
        <taxon>Pseudomonadati</taxon>
        <taxon>Gemmatimonadota</taxon>
        <taxon>Gemmatimonadia</taxon>
        <taxon>Gemmatimonadales</taxon>
        <taxon>Gemmatimonadaceae</taxon>
        <taxon>Pseudogemmatithrix</taxon>
    </lineage>
</organism>
<feature type="domain" description="DUF4097" evidence="3">
    <location>
        <begin position="134"/>
        <end position="345"/>
    </location>
</feature>
<evidence type="ECO:0000259" key="3">
    <source>
        <dbReference type="Pfam" id="PF13349"/>
    </source>
</evidence>